<dbReference type="SMART" id="SM00342">
    <property type="entry name" value="HTH_ARAC"/>
    <property type="match status" value="1"/>
</dbReference>
<dbReference type="RefSeq" id="WP_157305127.1">
    <property type="nucleotide sequence ID" value="NZ_WRXN01000001.1"/>
</dbReference>
<evidence type="ECO:0000256" key="2">
    <source>
        <dbReference type="ARBA" id="ARBA00023163"/>
    </source>
</evidence>
<dbReference type="InterPro" id="IPR009057">
    <property type="entry name" value="Homeodomain-like_sf"/>
</dbReference>
<dbReference type="PANTHER" id="PTHR47893:SF1">
    <property type="entry name" value="REGULATORY PROTEIN PCHR"/>
    <property type="match status" value="1"/>
</dbReference>
<comment type="caution">
    <text evidence="4">The sequence shown here is derived from an EMBL/GenBank/DDBJ whole genome shotgun (WGS) entry which is preliminary data.</text>
</comment>
<proteinExistence type="predicted"/>
<dbReference type="Pfam" id="PF12833">
    <property type="entry name" value="HTH_18"/>
    <property type="match status" value="1"/>
</dbReference>
<gene>
    <name evidence="4" type="ORF">GO493_05700</name>
</gene>
<dbReference type="PROSITE" id="PS01124">
    <property type="entry name" value="HTH_ARAC_FAMILY_2"/>
    <property type="match status" value="1"/>
</dbReference>
<feature type="domain" description="HTH araC/xylS-type" evidence="3">
    <location>
        <begin position="12"/>
        <end position="110"/>
    </location>
</feature>
<evidence type="ECO:0000256" key="1">
    <source>
        <dbReference type="ARBA" id="ARBA00023015"/>
    </source>
</evidence>
<keyword evidence="5" id="KW-1185">Reference proteome</keyword>
<dbReference type="SUPFAM" id="SSF46689">
    <property type="entry name" value="Homeodomain-like"/>
    <property type="match status" value="1"/>
</dbReference>
<sequence>MKISAHDLTCIQQVEELITKNITNDYSISILSQKVGINEDKLKKGFKHVYGHPVFMYLRIKKLERAKSLLEETKLTEAAIAKKVGFKSLPSFIKAFKKKYNQLPNTFRSQ</sequence>
<dbReference type="GO" id="GO:0003700">
    <property type="term" value="F:DNA-binding transcription factor activity"/>
    <property type="evidence" value="ECO:0007669"/>
    <property type="project" value="InterPro"/>
</dbReference>
<organism evidence="4 5">
    <name type="scientific">Chitinophaga tropicalis</name>
    <dbReference type="NCBI Taxonomy" id="2683588"/>
    <lineage>
        <taxon>Bacteria</taxon>
        <taxon>Pseudomonadati</taxon>
        <taxon>Bacteroidota</taxon>
        <taxon>Chitinophagia</taxon>
        <taxon>Chitinophagales</taxon>
        <taxon>Chitinophagaceae</taxon>
        <taxon>Chitinophaga</taxon>
    </lineage>
</organism>
<keyword evidence="1" id="KW-0805">Transcription regulation</keyword>
<evidence type="ECO:0000259" key="3">
    <source>
        <dbReference type="PROSITE" id="PS01124"/>
    </source>
</evidence>
<dbReference type="Gene3D" id="1.10.10.60">
    <property type="entry name" value="Homeodomain-like"/>
    <property type="match status" value="1"/>
</dbReference>
<evidence type="ECO:0000313" key="5">
    <source>
        <dbReference type="Proteomes" id="UP000461730"/>
    </source>
</evidence>
<dbReference type="GO" id="GO:0043565">
    <property type="term" value="F:sequence-specific DNA binding"/>
    <property type="evidence" value="ECO:0007669"/>
    <property type="project" value="InterPro"/>
</dbReference>
<dbReference type="EMBL" id="WRXN01000001">
    <property type="protein sequence ID" value="MVT07747.1"/>
    <property type="molecule type" value="Genomic_DNA"/>
</dbReference>
<dbReference type="InterPro" id="IPR018060">
    <property type="entry name" value="HTH_AraC"/>
</dbReference>
<evidence type="ECO:0000313" key="4">
    <source>
        <dbReference type="EMBL" id="MVT07747.1"/>
    </source>
</evidence>
<name>A0A7K1U051_9BACT</name>
<dbReference type="Proteomes" id="UP000461730">
    <property type="component" value="Unassembled WGS sequence"/>
</dbReference>
<accession>A0A7K1U051</accession>
<dbReference type="InterPro" id="IPR053142">
    <property type="entry name" value="PchR_regulatory_protein"/>
</dbReference>
<dbReference type="AlphaFoldDB" id="A0A7K1U051"/>
<reference evidence="4 5" key="1">
    <citation type="submission" date="2019-12" db="EMBL/GenBank/DDBJ databases">
        <title>Chitinophaga sp. strain ysch24 (GDMCC 1.1355), whole genome shotgun sequence.</title>
        <authorList>
            <person name="Zhang X."/>
        </authorList>
    </citation>
    <scope>NUCLEOTIDE SEQUENCE [LARGE SCALE GENOMIC DNA]</scope>
    <source>
        <strain evidence="5">ysch24</strain>
    </source>
</reference>
<dbReference type="PANTHER" id="PTHR47893">
    <property type="entry name" value="REGULATORY PROTEIN PCHR"/>
    <property type="match status" value="1"/>
</dbReference>
<keyword evidence="2" id="KW-0804">Transcription</keyword>
<protein>
    <submittedName>
        <fullName evidence="4">Helix-turn-helix domain-containing protein</fullName>
    </submittedName>
</protein>